<sequence length="131" mass="14642">MKKPSELERQLHQHLDRSVEQLPADTEQRLAQARQAALNAACSDRVIELPVRRQRLTTPAWGIAASVLLAMPLWWSINQSPPSSQELTAPQLSGLDFITTLAELSDDDVDVADDLEFALWLLEQDMPADRG</sequence>
<dbReference type="EMBL" id="CP022530">
    <property type="protein sequence ID" value="ASP37433.1"/>
    <property type="molecule type" value="Genomic_DNA"/>
</dbReference>
<dbReference type="AlphaFoldDB" id="A0A222FGR3"/>
<reference evidence="1 2" key="1">
    <citation type="submission" date="2017-07" db="EMBL/GenBank/DDBJ databases">
        <title>Annotated genome sequence of Bacterioplanes sanyensis isolated from Red Sea.</title>
        <authorList>
            <person name="Rehman Z.U."/>
        </authorList>
    </citation>
    <scope>NUCLEOTIDE SEQUENCE [LARGE SCALE GENOMIC DNA]</scope>
    <source>
        <strain evidence="1 2">NV9</strain>
    </source>
</reference>
<proteinExistence type="predicted"/>
<dbReference type="RefSeq" id="WP_094058651.1">
    <property type="nucleotide sequence ID" value="NZ_CP022530.1"/>
</dbReference>
<organism evidence="1 2">
    <name type="scientific">Bacterioplanes sanyensis</name>
    <dbReference type="NCBI Taxonomy" id="1249553"/>
    <lineage>
        <taxon>Bacteria</taxon>
        <taxon>Pseudomonadati</taxon>
        <taxon>Pseudomonadota</taxon>
        <taxon>Gammaproteobacteria</taxon>
        <taxon>Oceanospirillales</taxon>
        <taxon>Oceanospirillaceae</taxon>
        <taxon>Bacterioplanes</taxon>
    </lineage>
</organism>
<gene>
    <name evidence="1" type="ORF">CHH28_01505</name>
</gene>
<dbReference type="InterPro" id="IPR022064">
    <property type="entry name" value="DUF3619"/>
</dbReference>
<evidence type="ECO:0000313" key="2">
    <source>
        <dbReference type="Proteomes" id="UP000202440"/>
    </source>
</evidence>
<dbReference type="Pfam" id="PF12279">
    <property type="entry name" value="DUF3619"/>
    <property type="match status" value="1"/>
</dbReference>
<dbReference type="KEGG" id="bsan:CHH28_01505"/>
<dbReference type="Proteomes" id="UP000202440">
    <property type="component" value="Chromosome"/>
</dbReference>
<evidence type="ECO:0000313" key="1">
    <source>
        <dbReference type="EMBL" id="ASP37433.1"/>
    </source>
</evidence>
<name>A0A222FGR3_9GAMM</name>
<protein>
    <submittedName>
        <fullName evidence="1">Uncharacterized protein</fullName>
    </submittedName>
</protein>
<accession>A0A222FGR3</accession>
<keyword evidence="2" id="KW-1185">Reference proteome</keyword>